<gene>
    <name evidence="2" type="ORF">CZ787_00505</name>
</gene>
<comment type="caution">
    <text evidence="2">The sequence shown here is derived from an EMBL/GenBank/DDBJ whole genome shotgun (WGS) entry which is preliminary data.</text>
</comment>
<organism evidence="2 3">
    <name type="scientific">Halomonas citrativorans</name>
    <dbReference type="NCBI Taxonomy" id="2742612"/>
    <lineage>
        <taxon>Bacteria</taxon>
        <taxon>Pseudomonadati</taxon>
        <taxon>Pseudomonadota</taxon>
        <taxon>Gammaproteobacteria</taxon>
        <taxon>Oceanospirillales</taxon>
        <taxon>Halomonadaceae</taxon>
        <taxon>Halomonas</taxon>
    </lineage>
</organism>
<dbReference type="GO" id="GO:0004802">
    <property type="term" value="F:transketolase activity"/>
    <property type="evidence" value="ECO:0007669"/>
    <property type="project" value="UniProtKB-EC"/>
</dbReference>
<keyword evidence="2" id="KW-0808">Transferase</keyword>
<dbReference type="PANTHER" id="PTHR43522">
    <property type="entry name" value="TRANSKETOLASE"/>
    <property type="match status" value="1"/>
</dbReference>
<name>A0A1R4HN88_9GAMM</name>
<proteinExistence type="predicted"/>
<dbReference type="GO" id="GO:0005829">
    <property type="term" value="C:cytosol"/>
    <property type="evidence" value="ECO:0007669"/>
    <property type="project" value="TreeGrafter"/>
</dbReference>
<evidence type="ECO:0000313" key="3">
    <source>
        <dbReference type="Proteomes" id="UP000196331"/>
    </source>
</evidence>
<dbReference type="Proteomes" id="UP000196331">
    <property type="component" value="Unassembled WGS sequence"/>
</dbReference>
<evidence type="ECO:0000313" key="2">
    <source>
        <dbReference type="EMBL" id="SJN09007.1"/>
    </source>
</evidence>
<dbReference type="InterPro" id="IPR033247">
    <property type="entry name" value="Transketolase_fam"/>
</dbReference>
<reference evidence="2 3" key="1">
    <citation type="submission" date="2017-02" db="EMBL/GenBank/DDBJ databases">
        <authorList>
            <person name="Dridi B."/>
        </authorList>
    </citation>
    <scope>NUCLEOTIDE SEQUENCE [LARGE SCALE GENOMIC DNA]</scope>
    <source>
        <strain evidence="2 3">JB380</strain>
    </source>
</reference>
<protein>
    <submittedName>
        <fullName evidence="2">Transketolase</fullName>
        <ecNumber evidence="2">2.2.1.1</ecNumber>
    </submittedName>
</protein>
<dbReference type="PANTHER" id="PTHR43522:SF2">
    <property type="entry name" value="TRANSKETOLASE 1-RELATED"/>
    <property type="match status" value="1"/>
</dbReference>
<sequence length="94" mass="9973">MPPSSGKRAPPLVLSRQNLPHQQRDKAQLANIQRGGYGLKKCAPKGRVVSLDLILIATGSEVGLAMDAAAEMEAKSHGTCGLAALYQHLRRPGC</sequence>
<dbReference type="InterPro" id="IPR009014">
    <property type="entry name" value="Transketo_C/PFOR_II"/>
</dbReference>
<evidence type="ECO:0000256" key="1">
    <source>
        <dbReference type="SAM" id="MobiDB-lite"/>
    </source>
</evidence>
<dbReference type="SUPFAM" id="SSF52922">
    <property type="entry name" value="TK C-terminal domain-like"/>
    <property type="match status" value="1"/>
</dbReference>
<dbReference type="EC" id="2.2.1.1" evidence="2"/>
<dbReference type="AlphaFoldDB" id="A0A1R4HN88"/>
<dbReference type="EMBL" id="FUKM01000003">
    <property type="protein sequence ID" value="SJN09007.1"/>
    <property type="molecule type" value="Genomic_DNA"/>
</dbReference>
<accession>A0A1R4HN88</accession>
<dbReference type="GO" id="GO:0006098">
    <property type="term" value="P:pentose-phosphate shunt"/>
    <property type="evidence" value="ECO:0007669"/>
    <property type="project" value="TreeGrafter"/>
</dbReference>
<feature type="region of interest" description="Disordered" evidence="1">
    <location>
        <begin position="1"/>
        <end position="25"/>
    </location>
</feature>
<dbReference type="Gene3D" id="3.40.50.920">
    <property type="match status" value="1"/>
</dbReference>